<name>A0A1C3XRE5_9BRAD</name>
<sequence>MAVQIVMDHSGDSRHFFDNSNAEALVEAEKLFVQFTNKGYTAAVRKGPGEVTRITAFDPAAEETLFFPRLVGG</sequence>
<dbReference type="Proteomes" id="UP000199184">
    <property type="component" value="Unassembled WGS sequence"/>
</dbReference>
<evidence type="ECO:0000313" key="1">
    <source>
        <dbReference type="EMBL" id="SCB54820.1"/>
    </source>
</evidence>
<proteinExistence type="predicted"/>
<protein>
    <submittedName>
        <fullName evidence="1">Uncharacterized protein</fullName>
    </submittedName>
</protein>
<evidence type="ECO:0000313" key="2">
    <source>
        <dbReference type="Proteomes" id="UP000199184"/>
    </source>
</evidence>
<keyword evidence="2" id="KW-1185">Reference proteome</keyword>
<accession>A0A1C3XRE5</accession>
<dbReference type="AlphaFoldDB" id="A0A1C3XRE5"/>
<gene>
    <name evidence="1" type="ORF">GA0061098_103088</name>
</gene>
<dbReference type="RefSeq" id="WP_091966184.1">
    <property type="nucleotide sequence ID" value="NZ_FMAI01000030.1"/>
</dbReference>
<dbReference type="EMBL" id="FMAI01000030">
    <property type="protein sequence ID" value="SCB54820.1"/>
    <property type="molecule type" value="Genomic_DNA"/>
</dbReference>
<organism evidence="1 2">
    <name type="scientific">Bradyrhizobium shewense</name>
    <dbReference type="NCBI Taxonomy" id="1761772"/>
    <lineage>
        <taxon>Bacteria</taxon>
        <taxon>Pseudomonadati</taxon>
        <taxon>Pseudomonadota</taxon>
        <taxon>Alphaproteobacteria</taxon>
        <taxon>Hyphomicrobiales</taxon>
        <taxon>Nitrobacteraceae</taxon>
        <taxon>Bradyrhizobium</taxon>
    </lineage>
</organism>
<reference evidence="2" key="1">
    <citation type="submission" date="2016-08" db="EMBL/GenBank/DDBJ databases">
        <authorList>
            <person name="Varghese N."/>
            <person name="Submissions Spin"/>
        </authorList>
    </citation>
    <scope>NUCLEOTIDE SEQUENCE [LARGE SCALE GENOMIC DNA]</scope>
    <source>
        <strain evidence="2">ERR11</strain>
    </source>
</reference>